<dbReference type="AlphaFoldDB" id="A0A0F9LIV1"/>
<accession>A0A0F9LIV1</accession>
<gene>
    <name evidence="1" type="ORF">LCGC14_1575240</name>
</gene>
<evidence type="ECO:0000313" key="1">
    <source>
        <dbReference type="EMBL" id="KKM27390.1"/>
    </source>
</evidence>
<name>A0A0F9LIV1_9ZZZZ</name>
<proteinExistence type="predicted"/>
<reference evidence="1" key="1">
    <citation type="journal article" date="2015" name="Nature">
        <title>Complex archaea that bridge the gap between prokaryotes and eukaryotes.</title>
        <authorList>
            <person name="Spang A."/>
            <person name="Saw J.H."/>
            <person name="Jorgensen S.L."/>
            <person name="Zaremba-Niedzwiedzka K."/>
            <person name="Martijn J."/>
            <person name="Lind A.E."/>
            <person name="van Eijk R."/>
            <person name="Schleper C."/>
            <person name="Guy L."/>
            <person name="Ettema T.J."/>
        </authorList>
    </citation>
    <scope>NUCLEOTIDE SEQUENCE</scope>
</reference>
<dbReference type="EMBL" id="LAZR01012331">
    <property type="protein sequence ID" value="KKM27390.1"/>
    <property type="molecule type" value="Genomic_DNA"/>
</dbReference>
<feature type="non-terminal residue" evidence="1">
    <location>
        <position position="54"/>
    </location>
</feature>
<comment type="caution">
    <text evidence="1">The sequence shown here is derived from an EMBL/GenBank/DDBJ whole genome shotgun (WGS) entry which is preliminary data.</text>
</comment>
<organism evidence="1">
    <name type="scientific">marine sediment metagenome</name>
    <dbReference type="NCBI Taxonomy" id="412755"/>
    <lineage>
        <taxon>unclassified sequences</taxon>
        <taxon>metagenomes</taxon>
        <taxon>ecological metagenomes</taxon>
    </lineage>
</organism>
<sequence length="54" mass="6145">MYRPKDWKDIKIARCIHRQGIKEAGIKPDTCDTCSATIDICHYDFEAGADAMLE</sequence>
<protein>
    <submittedName>
        <fullName evidence="1">Uncharacterized protein</fullName>
    </submittedName>
</protein>